<dbReference type="RefSeq" id="WP_071454056.1">
    <property type="nucleotide sequence ID" value="NZ_CP017675.1"/>
</dbReference>
<keyword evidence="7" id="KW-1185">Reference proteome</keyword>
<proteinExistence type="inferred from homology"/>
<dbReference type="Proteomes" id="UP000180235">
    <property type="component" value="Chromosome"/>
</dbReference>
<keyword evidence="1" id="KW-0547">Nucleotide-binding</keyword>
<feature type="domain" description="AAA+ ATPase" evidence="5">
    <location>
        <begin position="267"/>
        <end position="401"/>
    </location>
</feature>
<evidence type="ECO:0000256" key="3">
    <source>
        <dbReference type="ARBA" id="ARBA00038088"/>
    </source>
</evidence>
<dbReference type="STRING" id="1188229.GlitD10_1156"/>
<dbReference type="AlphaFoldDB" id="A0A1J0ABZ3"/>
<dbReference type="InterPro" id="IPR052381">
    <property type="entry name" value="AAA_domain_protein"/>
</dbReference>
<organism evidence="6 7">
    <name type="scientific">Gloeomargarita lithophora Alchichica-D10</name>
    <dbReference type="NCBI Taxonomy" id="1188229"/>
    <lineage>
        <taxon>Bacteria</taxon>
        <taxon>Bacillati</taxon>
        <taxon>Cyanobacteriota</taxon>
        <taxon>Cyanophyceae</taxon>
        <taxon>Gloeomargaritales</taxon>
        <taxon>Gloeomargaritaceae</taxon>
        <taxon>Gloeomargarita</taxon>
    </lineage>
</organism>
<dbReference type="GO" id="GO:0016887">
    <property type="term" value="F:ATP hydrolysis activity"/>
    <property type="evidence" value="ECO:0007669"/>
    <property type="project" value="InterPro"/>
</dbReference>
<evidence type="ECO:0000259" key="5">
    <source>
        <dbReference type="SMART" id="SM00382"/>
    </source>
</evidence>
<dbReference type="InterPro" id="IPR003593">
    <property type="entry name" value="AAA+_ATPase"/>
</dbReference>
<dbReference type="GO" id="GO:0005524">
    <property type="term" value="F:ATP binding"/>
    <property type="evidence" value="ECO:0007669"/>
    <property type="project" value="UniProtKB-KW"/>
</dbReference>
<dbReference type="InterPro" id="IPR003959">
    <property type="entry name" value="ATPase_AAA_core"/>
</dbReference>
<accession>A0A1J0ABZ3</accession>
<dbReference type="PANTHER" id="PTHR42960">
    <property type="entry name" value="YCF46 PROTEIN"/>
    <property type="match status" value="1"/>
</dbReference>
<protein>
    <recommendedName>
        <fullName evidence="4">Uncharacterized AAA domain-containing protein ycf46</fullName>
    </recommendedName>
</protein>
<sequence length="496" mass="55206">MGLAAAVEELRTLILSFHPIIVMETVEEERVQQVLQTLAPTIPLPLFEWSVTRGLVRLPCAVGRALHGTTEPLLALGNMAEYTVEAIFCLQDFVPHLSEPQVARKLRELARQFSQTRSTIVLTGATVTLPAELQDYAVRYTLPGADTQELRQMVKAVLTSLKDKQPVKIDLQPWQMEELLRALQGMTLNQARQALAHAILVDGALSAADIPRILERKAQAIHAEGLLEYYPVTEPRTALGGFQRLKQWMQRAQMGFTPEAKALNLPLPKGILLVGVQGCGKSLAAKAIAQEWGMPLVKLDVGRLYDKYVGESEKNLRRALLLAGSLAPVVLWVDELEKAVGGGNDTDTGVSQRFLGTLLTWMQEKTQPVFIVATANDLTPLPPELLRKGRFDEIFFVDLPDEAERERIWQIHLHHRKQDPAQLDLPALVNASEGFSGAEIEQVVVAGLYRALYLQKPLDTALLLAELQQTIPLSVSRREEITHLRRFAQGRFTPVH</sequence>
<name>A0A1J0ABZ3_9CYAN</name>
<reference evidence="6 7" key="1">
    <citation type="submission" date="2016-10" db="EMBL/GenBank/DDBJ databases">
        <title>Description of Gloeomargarita lithophora gen. nov., sp. nov., a thylakoid-bearing basal-branching cyanobacterium with intracellular carbonates, and proposal for Gloeomargaritales ord. nov.</title>
        <authorList>
            <person name="Moreira D."/>
            <person name="Tavera R."/>
            <person name="Benzerara K."/>
            <person name="Skouri-Panet F."/>
            <person name="Couradeau E."/>
            <person name="Gerard E."/>
            <person name="Loussert C."/>
            <person name="Novelo E."/>
            <person name="Zivanovic Y."/>
            <person name="Lopez-Garcia P."/>
        </authorList>
    </citation>
    <scope>NUCLEOTIDE SEQUENCE [LARGE SCALE GENOMIC DNA]</scope>
    <source>
        <strain evidence="6 7">D10</strain>
    </source>
</reference>
<dbReference type="Pfam" id="PF00004">
    <property type="entry name" value="AAA"/>
    <property type="match status" value="1"/>
</dbReference>
<evidence type="ECO:0000256" key="1">
    <source>
        <dbReference type="ARBA" id="ARBA00022741"/>
    </source>
</evidence>
<dbReference type="EMBL" id="CP017675">
    <property type="protein sequence ID" value="APB33476.1"/>
    <property type="molecule type" value="Genomic_DNA"/>
</dbReference>
<dbReference type="Gene3D" id="1.10.8.60">
    <property type="match status" value="1"/>
</dbReference>
<comment type="similarity">
    <text evidence="3">Belongs to the AAA ATPase family. Highly divergent.</text>
</comment>
<evidence type="ECO:0000313" key="6">
    <source>
        <dbReference type="EMBL" id="APB33476.1"/>
    </source>
</evidence>
<evidence type="ECO:0000313" key="7">
    <source>
        <dbReference type="Proteomes" id="UP000180235"/>
    </source>
</evidence>
<dbReference type="SUPFAM" id="SSF52540">
    <property type="entry name" value="P-loop containing nucleoside triphosphate hydrolases"/>
    <property type="match status" value="1"/>
</dbReference>
<dbReference type="Gene3D" id="3.40.50.300">
    <property type="entry name" value="P-loop containing nucleotide triphosphate hydrolases"/>
    <property type="match status" value="1"/>
</dbReference>
<gene>
    <name evidence="6" type="ORF">GlitD10_1156</name>
</gene>
<dbReference type="SMART" id="SM00382">
    <property type="entry name" value="AAA"/>
    <property type="match status" value="1"/>
</dbReference>
<keyword evidence="2" id="KW-0067">ATP-binding</keyword>
<evidence type="ECO:0000256" key="2">
    <source>
        <dbReference type="ARBA" id="ARBA00022840"/>
    </source>
</evidence>
<dbReference type="PANTHER" id="PTHR42960:SF1">
    <property type="entry name" value="YCF46 PROTEIN"/>
    <property type="match status" value="1"/>
</dbReference>
<dbReference type="OrthoDB" id="9809379at2"/>
<dbReference type="KEGG" id="glt:GlitD10_1156"/>
<dbReference type="InterPro" id="IPR027417">
    <property type="entry name" value="P-loop_NTPase"/>
</dbReference>
<evidence type="ECO:0000256" key="4">
    <source>
        <dbReference type="ARBA" id="ARBA00040480"/>
    </source>
</evidence>